<dbReference type="AlphaFoldDB" id="A0A0R1TYD9"/>
<feature type="domain" description="Gram-positive cocci surface proteins LPxTG" evidence="9">
    <location>
        <begin position="923"/>
        <end position="957"/>
    </location>
</feature>
<dbReference type="NCBIfam" id="TIGR01167">
    <property type="entry name" value="LPXTG_anchor"/>
    <property type="match status" value="1"/>
</dbReference>
<evidence type="ECO:0000256" key="6">
    <source>
        <dbReference type="SAM" id="MobiDB-lite"/>
    </source>
</evidence>
<feature type="coiled-coil region" evidence="5">
    <location>
        <begin position="538"/>
        <end position="809"/>
    </location>
</feature>
<reference evidence="10 11" key="1">
    <citation type="journal article" date="2015" name="Genome Announc.">
        <title>Expanding the biotechnology potential of lactobacilli through comparative genomics of 213 strains and associated genera.</title>
        <authorList>
            <person name="Sun Z."/>
            <person name="Harris H.M."/>
            <person name="McCann A."/>
            <person name="Guo C."/>
            <person name="Argimon S."/>
            <person name="Zhang W."/>
            <person name="Yang X."/>
            <person name="Jeffery I.B."/>
            <person name="Cooney J.C."/>
            <person name="Kagawa T.F."/>
            <person name="Liu W."/>
            <person name="Song Y."/>
            <person name="Salvetti E."/>
            <person name="Wrobel A."/>
            <person name="Rasinkangas P."/>
            <person name="Parkhill J."/>
            <person name="Rea M.C."/>
            <person name="O'Sullivan O."/>
            <person name="Ritari J."/>
            <person name="Douillard F.P."/>
            <person name="Paul Ross R."/>
            <person name="Yang R."/>
            <person name="Briner A.E."/>
            <person name="Felis G.E."/>
            <person name="de Vos W.M."/>
            <person name="Barrangou R."/>
            <person name="Klaenhammer T.R."/>
            <person name="Caufield P.W."/>
            <person name="Cui Y."/>
            <person name="Zhang H."/>
            <person name="O'Toole P.W."/>
        </authorList>
    </citation>
    <scope>NUCLEOTIDE SEQUENCE [LARGE SCALE GENOMIC DNA]</scope>
    <source>
        <strain evidence="10 11">DSM 16634</strain>
    </source>
</reference>
<feature type="region of interest" description="Disordered" evidence="6">
    <location>
        <begin position="845"/>
        <end position="870"/>
    </location>
</feature>
<dbReference type="EMBL" id="AZFT01000030">
    <property type="protein sequence ID" value="KRL86166.1"/>
    <property type="molecule type" value="Genomic_DNA"/>
</dbReference>
<accession>A0A0R1TYD9</accession>
<keyword evidence="11" id="KW-1185">Reference proteome</keyword>
<dbReference type="PANTHER" id="PTHR18937">
    <property type="entry name" value="STRUCTURAL MAINTENANCE OF CHROMOSOMES SMC FAMILY MEMBER"/>
    <property type="match status" value="1"/>
</dbReference>
<dbReference type="PATRIC" id="fig|1423724.4.peg.1961"/>
<dbReference type="InterPro" id="IPR019931">
    <property type="entry name" value="LPXTG_anchor"/>
</dbReference>
<keyword evidence="7" id="KW-0472">Membrane</keyword>
<dbReference type="eggNOG" id="COG1196">
    <property type="taxonomic scope" value="Bacteria"/>
</dbReference>
<name>A0A0R1TYD9_9LACO</name>
<feature type="signal peptide" evidence="8">
    <location>
        <begin position="1"/>
        <end position="23"/>
    </location>
</feature>
<evidence type="ECO:0000256" key="2">
    <source>
        <dbReference type="ARBA" id="ARBA00022525"/>
    </source>
</evidence>
<keyword evidence="4" id="KW-0572">Peptidoglycan-anchor</keyword>
<keyword evidence="3 8" id="KW-0732">Signal</keyword>
<dbReference type="Gene3D" id="1.10.287.620">
    <property type="entry name" value="Helix Hairpins"/>
    <property type="match status" value="1"/>
</dbReference>
<dbReference type="SUPFAM" id="SSF57997">
    <property type="entry name" value="Tropomyosin"/>
    <property type="match status" value="2"/>
</dbReference>
<dbReference type="RefSeq" id="WP_025087334.1">
    <property type="nucleotide sequence ID" value="NZ_AZFT01000030.1"/>
</dbReference>
<dbReference type="InterPro" id="IPR027607">
    <property type="entry name" value="Surf_Exclu_SEC10/PgrA"/>
</dbReference>
<dbReference type="PROSITE" id="PS50847">
    <property type="entry name" value="GRAM_POS_ANCHORING"/>
    <property type="match status" value="1"/>
</dbReference>
<feature type="region of interest" description="Disordered" evidence="6">
    <location>
        <begin position="906"/>
        <end position="930"/>
    </location>
</feature>
<evidence type="ECO:0000313" key="10">
    <source>
        <dbReference type="EMBL" id="KRL86166.1"/>
    </source>
</evidence>
<evidence type="ECO:0000256" key="3">
    <source>
        <dbReference type="ARBA" id="ARBA00022729"/>
    </source>
</evidence>
<feature type="chain" id="PRO_5006411371" description="Gram-positive cocci surface proteins LPxTG domain-containing protein" evidence="8">
    <location>
        <begin position="24"/>
        <end position="957"/>
    </location>
</feature>
<sequence length="957" mass="106387">MKKVLTVSALSLATFSAVQTAKADETQTNSGQTDDRSTQVQQQQVSPVDQAQSKVTEAQTNVNVKQNEVNQAQAKVDQAQVNLETTQNEYNDAANKEQQVANDVNQAKQAQQEAEKTAENATSENIQSTKDDINQTQQQITDQQTQVDQAQSDYDASQKVVEDEQNKVNDAQAVVDQAQTKVDQAQDIVDNSSAKDAQDKVDQAQANLQQAEQDKKNVEQQISNTEQEINSNQNKVNDAQSTVDQTKSDLNTANERVDQAKTNVDNANKAVSTQQNKVNDLQSKVDSLKDQVDNVVIVPQMPENAMKEILANNVSAETAKMLQNMYMDPKTFIINNDYLYHGPQSDKNRPADYANLTYDQAKELTLFAADLVNQYRSQAGLPPVKVNEDSILYALEAGQKSNVKNYHDTKVLQTIMKEHNVSSYENLHKSYSSAELGEMNTMYDLKYEIFQGVVAMMFNDAGSNWGHAYTILSSHENDDFENKDNTFLGVSTDKFGNVHYEFIYPITLYKDQFADLNTKDSQFSQQNLIDIPDNAATIKEYNDQKNKLATENATLDNLRSVAQKAERSYAVQLNSQKDAQIKVEQAQTALAQAKDALVRSQAQLTKLKQDQQVAVNKVAVATQNLEQAQNALKAVEVEFKSELEKLAQAKEELNTAKNQLVQAKTNLSQAVATSEDKKTELEKQITKLNNLKAQLVQKQAQLESYEKAGVNLAKANENYAAKQAEHVTAKQALTFKATKLDQAKAEYETAKAVLDKTTDELIQLQSELTQAQNDLAQALKERSEEEQRRREQEKELQRVENELAVKDKGYHEHNGQVVDQNGKQVSGWTTKNDKLVDPAGNEFTVVSKEASNDTTETPTTSFEKNAQDSAAKKAELEKKAQVAVPQASEKVTATTRDKVVAQVTATSVVSETSKDEQKQGNTLPQTGDKSEMGLVSLGFTMILGMLGVNIFRKKRVK</sequence>
<keyword evidence="2" id="KW-0964">Secreted</keyword>
<evidence type="ECO:0000259" key="9">
    <source>
        <dbReference type="PROSITE" id="PS50847"/>
    </source>
</evidence>
<feature type="region of interest" description="Disordered" evidence="6">
    <location>
        <begin position="101"/>
        <end position="167"/>
    </location>
</feature>
<feature type="transmembrane region" description="Helical" evidence="7">
    <location>
        <begin position="932"/>
        <end position="951"/>
    </location>
</feature>
<dbReference type="NCBIfam" id="TIGR04320">
    <property type="entry name" value="Surf_Exclu_PgrA"/>
    <property type="match status" value="1"/>
</dbReference>
<dbReference type="Proteomes" id="UP000051324">
    <property type="component" value="Unassembled WGS sequence"/>
</dbReference>
<keyword evidence="7" id="KW-0812">Transmembrane</keyword>
<feature type="compositionally biased region" description="Polar residues" evidence="6">
    <location>
        <begin position="852"/>
        <end position="868"/>
    </location>
</feature>
<feature type="region of interest" description="Disordered" evidence="6">
    <location>
        <begin position="17"/>
        <end position="54"/>
    </location>
</feature>
<dbReference type="STRING" id="1423724.FC32_GL001877"/>
<organism evidence="10 11">
    <name type="scientific">Ligilactobacillus apodemi DSM 16634 = JCM 16172</name>
    <dbReference type="NCBI Taxonomy" id="1423724"/>
    <lineage>
        <taxon>Bacteria</taxon>
        <taxon>Bacillati</taxon>
        <taxon>Bacillota</taxon>
        <taxon>Bacilli</taxon>
        <taxon>Lactobacillales</taxon>
        <taxon>Lactobacillaceae</taxon>
        <taxon>Ligilactobacillus</taxon>
    </lineage>
</organism>
<proteinExistence type="predicted"/>
<dbReference type="Gene3D" id="1.20.5.340">
    <property type="match status" value="1"/>
</dbReference>
<keyword evidence="1" id="KW-0134">Cell wall</keyword>
<keyword evidence="7" id="KW-1133">Transmembrane helix</keyword>
<feature type="compositionally biased region" description="Polar residues" evidence="6">
    <location>
        <begin position="184"/>
        <end position="195"/>
    </location>
</feature>
<evidence type="ECO:0000256" key="4">
    <source>
        <dbReference type="ARBA" id="ARBA00023088"/>
    </source>
</evidence>
<evidence type="ECO:0000256" key="1">
    <source>
        <dbReference type="ARBA" id="ARBA00022512"/>
    </source>
</evidence>
<comment type="caution">
    <text evidence="10">The sequence shown here is derived from an EMBL/GenBank/DDBJ whole genome shotgun (WGS) entry which is preliminary data.</text>
</comment>
<feature type="compositionally biased region" description="Low complexity" evidence="6">
    <location>
        <begin position="134"/>
        <end position="151"/>
    </location>
</feature>
<gene>
    <name evidence="10" type="ORF">FC32_GL001877</name>
</gene>
<evidence type="ECO:0000313" key="11">
    <source>
        <dbReference type="Proteomes" id="UP000051324"/>
    </source>
</evidence>
<feature type="compositionally biased region" description="Low complexity" evidence="6">
    <location>
        <begin position="38"/>
        <end position="53"/>
    </location>
</feature>
<evidence type="ECO:0000256" key="5">
    <source>
        <dbReference type="SAM" id="Coils"/>
    </source>
</evidence>
<evidence type="ECO:0000256" key="7">
    <source>
        <dbReference type="SAM" id="Phobius"/>
    </source>
</evidence>
<feature type="region of interest" description="Disordered" evidence="6">
    <location>
        <begin position="184"/>
        <end position="262"/>
    </location>
</feature>
<feature type="compositionally biased region" description="Polar residues" evidence="6">
    <location>
        <begin position="219"/>
        <end position="262"/>
    </location>
</feature>
<dbReference type="OrthoDB" id="2329601at2"/>
<dbReference type="Pfam" id="PF00746">
    <property type="entry name" value="Gram_pos_anchor"/>
    <property type="match status" value="1"/>
</dbReference>
<keyword evidence="5" id="KW-0175">Coiled coil</keyword>
<evidence type="ECO:0000256" key="8">
    <source>
        <dbReference type="SAM" id="SignalP"/>
    </source>
</evidence>
<protein>
    <recommendedName>
        <fullName evidence="9">Gram-positive cocci surface proteins LPxTG domain-containing protein</fullName>
    </recommendedName>
</protein>